<comment type="subcellular location">
    <subcellularLocation>
        <location evidence="1 4">Cytoplasm</location>
    </subcellularLocation>
</comment>
<evidence type="ECO:0000256" key="6">
    <source>
        <dbReference type="SAM" id="Phobius"/>
    </source>
</evidence>
<organism evidence="9 10">
    <name type="scientific">Hibiscus sabdariffa</name>
    <name type="common">roselle</name>
    <dbReference type="NCBI Taxonomy" id="183260"/>
    <lineage>
        <taxon>Eukaryota</taxon>
        <taxon>Viridiplantae</taxon>
        <taxon>Streptophyta</taxon>
        <taxon>Embryophyta</taxon>
        <taxon>Tracheophyta</taxon>
        <taxon>Spermatophyta</taxon>
        <taxon>Magnoliopsida</taxon>
        <taxon>eudicotyledons</taxon>
        <taxon>Gunneridae</taxon>
        <taxon>Pentapetalae</taxon>
        <taxon>rosids</taxon>
        <taxon>malvids</taxon>
        <taxon>Malvales</taxon>
        <taxon>Malvaceae</taxon>
        <taxon>Malvoideae</taxon>
        <taxon>Hibiscus</taxon>
    </lineage>
</organism>
<accession>A0ABR2TSI9</accession>
<dbReference type="PROSITE" id="PS50304">
    <property type="entry name" value="TUDOR"/>
    <property type="match status" value="1"/>
</dbReference>
<evidence type="ECO:0000313" key="10">
    <source>
        <dbReference type="Proteomes" id="UP001396334"/>
    </source>
</evidence>
<sequence>MKVLRHFAFLWGQVAKIVVSYMLLSFTFLVLSFKSSSNIYIIHFLIQILAVDDGGISSWPGPPPEKTITLASLIAPRLARRGGVDEPFAWESREYLRKLCIGKEVTFRVEYTVQSIGREFGSVYLGGDKNVAMLVVSEGWAKVREQGQQKGEASPFLAELLRLEEQSKQQGLGRWSKVPGAAEASIRNLPPSAIGDPSNLDAMGLLAANKGSPMQGIVEQVRDGSTIRVYLLPDFQFVQVFVAGIQAPSMGRRAAAAETVVETDFTSDEQNGDASAEPRAALTSAQRLAASSTASAEVSPDPFGPEAKHFTEVRCLNREVRIVLEGVDKFSNLIGSVYYPEGDTAKDLALELVENGLAKYVEWSANMMEEDAKRRLKSAELQAKKARLRMWTNYVPPATNSKAIRDQNFTGKVVEVVSGDCIVVADDSIPYGSPLAERRVNLSSIRCPKMGNPRRDEKPAAYAREAREFLRTRLIGKQVTVQMEYSRKVTMADGAAASAAPGDARVMDFGSVFLMSPVKGDGDDVAAATPSTAGNQQPGLNVAELVIGRGFGTVIRHRDFEERSNYYDALLAAESRAISGKKGIHSAKDPPVMHIQDLTLASAKKARDFLPFLNRGRIPAVVEYVLSGHRFKLLILKETCSIAFSFSGVRCPGREEPYSDEAVALMRRKIMQRDVVVEIETVDRTGTFLGSLWESKINMAVTLLEAGLAKLQTSFGNDRIAEAHLLEQAEQSAKRQKLKIWENYVEGEEVSSGQAAVENKQKELLQVVVTEVLGGGKFYVQTLGDQRVSAIQKQLASLNIQEAPVIGAFNPKKGDIVLAQFSMDNSWNRAMIVNAPRGGVQPPNDKFEVFYIDYGNQEEVSYSQLRPFDPSVAASPGLAQLCSLAFLKVPSLDDEFGTEAAQFLSEQTLGSSLQFTAMIEERDVSGGKVKGQGTGTVLIVTLVAEKSDLSINAAMLQEGLARLEKRKRWESKDRKSVLDNLESFQKEAKTGRRGIWQYGDVGSDDEEDLPPLSAAVAKKTGAAKR</sequence>
<dbReference type="Gene3D" id="2.30.30.140">
    <property type="match status" value="1"/>
</dbReference>
<reference evidence="9 10" key="1">
    <citation type="journal article" date="2024" name="G3 (Bethesda)">
        <title>Genome assembly of Hibiscus sabdariffa L. provides insights into metabolisms of medicinal natural products.</title>
        <authorList>
            <person name="Kim T."/>
        </authorList>
    </citation>
    <scope>NUCLEOTIDE SEQUENCE [LARGE SCALE GENOMIC DNA]</scope>
    <source>
        <strain evidence="9">TK-2024</strain>
        <tissue evidence="9">Old leaves</tissue>
    </source>
</reference>
<feature type="domain" description="TNase-like" evidence="8">
    <location>
        <begin position="616"/>
        <end position="743"/>
    </location>
</feature>
<evidence type="ECO:0000256" key="2">
    <source>
        <dbReference type="ARBA" id="ARBA00022490"/>
    </source>
</evidence>
<dbReference type="Pfam" id="PF00567">
    <property type="entry name" value="TUDOR"/>
    <property type="match status" value="1"/>
</dbReference>
<feature type="region of interest" description="Disordered" evidence="5">
    <location>
        <begin position="995"/>
        <end position="1025"/>
    </location>
</feature>
<keyword evidence="6" id="KW-0812">Transmembrane</keyword>
<dbReference type="InterPro" id="IPR035437">
    <property type="entry name" value="SNase_OB-fold_sf"/>
</dbReference>
<dbReference type="PANTHER" id="PTHR12302:SF2">
    <property type="entry name" value="STAPHYLOCOCCAL NUCLEASE DOMAIN-CONTAINING PROTEIN 1"/>
    <property type="match status" value="1"/>
</dbReference>
<proteinExistence type="predicted"/>
<keyword evidence="3" id="KW-0677">Repeat</keyword>
<dbReference type="Pfam" id="PF00565">
    <property type="entry name" value="SNase"/>
    <property type="match status" value="4"/>
</dbReference>
<dbReference type="SMART" id="SM00333">
    <property type="entry name" value="TUDOR"/>
    <property type="match status" value="1"/>
</dbReference>
<dbReference type="SMART" id="SM00318">
    <property type="entry name" value="SNc"/>
    <property type="match status" value="4"/>
</dbReference>
<keyword evidence="6" id="KW-1133">Transmembrane helix</keyword>
<feature type="domain" description="TNase-like" evidence="8">
    <location>
        <begin position="48"/>
        <end position="177"/>
    </location>
</feature>
<dbReference type="EMBL" id="JBBPBN010000004">
    <property type="protein sequence ID" value="KAK9040133.1"/>
    <property type="molecule type" value="Genomic_DNA"/>
</dbReference>
<dbReference type="SUPFAM" id="SSF50199">
    <property type="entry name" value="Staphylococcal nuclease"/>
    <property type="match status" value="5"/>
</dbReference>
<dbReference type="InterPro" id="IPR016685">
    <property type="entry name" value="Silence_cplx_Nase-comp_TudorSN"/>
</dbReference>
<evidence type="ECO:0000313" key="9">
    <source>
        <dbReference type="EMBL" id="KAK9040133.1"/>
    </source>
</evidence>
<evidence type="ECO:0000256" key="1">
    <source>
        <dbReference type="ARBA" id="ARBA00004496"/>
    </source>
</evidence>
<dbReference type="InterPro" id="IPR002999">
    <property type="entry name" value="Tudor"/>
</dbReference>
<keyword evidence="6" id="KW-0472">Membrane</keyword>
<comment type="function">
    <text evidence="4">Cytoprotective ribonuclease (RNase) required for resistance to abiotic stresses, acting as a positive regulator of mRNA decapping during stress.</text>
</comment>
<keyword evidence="10" id="KW-1185">Reference proteome</keyword>
<feature type="transmembrane region" description="Helical" evidence="6">
    <location>
        <begin position="7"/>
        <end position="31"/>
    </location>
</feature>
<dbReference type="Proteomes" id="UP001396334">
    <property type="component" value="Unassembled WGS sequence"/>
</dbReference>
<feature type="domain" description="TNase-like" evidence="8">
    <location>
        <begin position="407"/>
        <end position="587"/>
    </location>
</feature>
<dbReference type="InterPro" id="IPR016071">
    <property type="entry name" value="Staphylococal_nuclease_OB-fold"/>
</dbReference>
<comment type="caution">
    <text evidence="9">The sequence shown here is derived from an EMBL/GenBank/DDBJ whole genome shotgun (WGS) entry which is preliminary data.</text>
</comment>
<keyword evidence="2 4" id="KW-0963">Cytoplasm</keyword>
<dbReference type="InterPro" id="IPR047395">
    <property type="entry name" value="Tudor_AtTudor1-like"/>
</dbReference>
<evidence type="ECO:0000256" key="3">
    <source>
        <dbReference type="ARBA" id="ARBA00022737"/>
    </source>
</evidence>
<dbReference type="PANTHER" id="PTHR12302">
    <property type="entry name" value="EBNA2 BINDING PROTEIN P100"/>
    <property type="match status" value="1"/>
</dbReference>
<dbReference type="SUPFAM" id="SSF63748">
    <property type="entry name" value="Tudor/PWWP/MBT"/>
    <property type="match status" value="1"/>
</dbReference>
<feature type="domain" description="TNase-like" evidence="8">
    <location>
        <begin position="212"/>
        <end position="393"/>
    </location>
</feature>
<evidence type="ECO:0000259" key="7">
    <source>
        <dbReference type="PROSITE" id="PS50304"/>
    </source>
</evidence>
<feature type="domain" description="Tudor" evidence="7">
    <location>
        <begin position="810"/>
        <end position="875"/>
    </location>
</feature>
<dbReference type="PIRSF" id="PIRSF017179">
    <property type="entry name" value="RISC-Tudor-SN"/>
    <property type="match status" value="1"/>
</dbReference>
<evidence type="ECO:0000259" key="8">
    <source>
        <dbReference type="PROSITE" id="PS50830"/>
    </source>
</evidence>
<evidence type="ECO:0000256" key="5">
    <source>
        <dbReference type="SAM" id="MobiDB-lite"/>
    </source>
</evidence>
<dbReference type="Gene3D" id="2.40.50.90">
    <property type="match status" value="5"/>
</dbReference>
<name>A0ABR2TSI9_9ROSI</name>
<dbReference type="PROSITE" id="PS50830">
    <property type="entry name" value="TNASE_3"/>
    <property type="match status" value="4"/>
</dbReference>
<gene>
    <name evidence="9" type="ORF">V6N11_015310</name>
</gene>
<evidence type="ECO:0000256" key="4">
    <source>
        <dbReference type="PIRNR" id="PIRNR017179"/>
    </source>
</evidence>
<dbReference type="CDD" id="cd20443">
    <property type="entry name" value="Tudor_AtTudor1-like"/>
    <property type="match status" value="1"/>
</dbReference>
<protein>
    <recommendedName>
        <fullName evidence="4">Ribonuclease</fullName>
    </recommendedName>
</protein>